<gene>
    <name evidence="2" type="ORF">H6F44_07100</name>
</gene>
<name>A0A926US52_9CYAN</name>
<accession>A0A926US52</accession>
<dbReference type="PANTHER" id="PTHR35586:SF2">
    <property type="entry name" value="SLL1542 PROTEIN"/>
    <property type="match status" value="1"/>
</dbReference>
<dbReference type="EMBL" id="JACJPY010000015">
    <property type="protein sequence ID" value="MBD2149888.1"/>
    <property type="molecule type" value="Genomic_DNA"/>
</dbReference>
<reference evidence="2" key="2">
    <citation type="submission" date="2020-08" db="EMBL/GenBank/DDBJ databases">
        <authorList>
            <person name="Chen M."/>
            <person name="Teng W."/>
            <person name="Zhao L."/>
            <person name="Hu C."/>
            <person name="Zhou Y."/>
            <person name="Han B."/>
            <person name="Song L."/>
            <person name="Shu W."/>
        </authorList>
    </citation>
    <scope>NUCLEOTIDE SEQUENCE</scope>
    <source>
        <strain evidence="2">FACHB-1277</strain>
    </source>
</reference>
<evidence type="ECO:0000313" key="2">
    <source>
        <dbReference type="EMBL" id="MBD2149888.1"/>
    </source>
</evidence>
<dbReference type="PANTHER" id="PTHR35586">
    <property type="entry name" value="SLL1691 PROTEIN"/>
    <property type="match status" value="1"/>
</dbReference>
<protein>
    <submittedName>
        <fullName evidence="2">DUF4351 domain-containing protein</fullName>
    </submittedName>
</protein>
<dbReference type="Proteomes" id="UP000631421">
    <property type="component" value="Unassembled WGS sequence"/>
</dbReference>
<comment type="caution">
    <text evidence="2">The sequence shown here is derived from an EMBL/GenBank/DDBJ whole genome shotgun (WGS) entry which is preliminary data.</text>
</comment>
<evidence type="ECO:0000259" key="1">
    <source>
        <dbReference type="Pfam" id="PF14261"/>
    </source>
</evidence>
<dbReference type="AlphaFoldDB" id="A0A926US52"/>
<reference evidence="2" key="1">
    <citation type="journal article" date="2015" name="ISME J.">
        <title>Draft Genome Sequence of Streptomyces incarnatus NRRL8089, which Produces the Nucleoside Antibiotic Sinefungin.</title>
        <authorList>
            <person name="Oshima K."/>
            <person name="Hattori M."/>
            <person name="Shimizu H."/>
            <person name="Fukuda K."/>
            <person name="Nemoto M."/>
            <person name="Inagaki K."/>
            <person name="Tamura T."/>
        </authorList>
    </citation>
    <scope>NUCLEOTIDE SEQUENCE</scope>
    <source>
        <strain evidence="2">FACHB-1277</strain>
    </source>
</reference>
<dbReference type="InterPro" id="IPR025587">
    <property type="entry name" value="DUF4351"/>
</dbReference>
<dbReference type="RefSeq" id="WP_190350255.1">
    <property type="nucleotide sequence ID" value="NZ_JACJPY010000015.1"/>
</dbReference>
<dbReference type="Pfam" id="PF14261">
    <property type="entry name" value="DUF4351"/>
    <property type="match status" value="1"/>
</dbReference>
<organism evidence="2 3">
    <name type="scientific">Pseudanabaena cinerea FACHB-1277</name>
    <dbReference type="NCBI Taxonomy" id="2949581"/>
    <lineage>
        <taxon>Bacteria</taxon>
        <taxon>Bacillati</taxon>
        <taxon>Cyanobacteriota</taxon>
        <taxon>Cyanophyceae</taxon>
        <taxon>Pseudanabaenales</taxon>
        <taxon>Pseudanabaenaceae</taxon>
        <taxon>Pseudanabaena</taxon>
        <taxon>Pseudanabaena cinerea</taxon>
    </lineage>
</organism>
<sequence length="118" mass="13602">MLGGLRYSKEILRQLLREEIMRESVTYQDLLAKGVQQGIQQGELDLALRLLRRKFGDLLDRLVKKIKALSLKRLEAFGEALLDFQSLDDVTVWLSPKTQSKKSASKKISAQRYRLARL</sequence>
<proteinExistence type="predicted"/>
<keyword evidence="3" id="KW-1185">Reference proteome</keyword>
<evidence type="ECO:0000313" key="3">
    <source>
        <dbReference type="Proteomes" id="UP000631421"/>
    </source>
</evidence>
<feature type="domain" description="DUF4351" evidence="1">
    <location>
        <begin position="36"/>
        <end position="94"/>
    </location>
</feature>